<proteinExistence type="predicted"/>
<gene>
    <name evidence="1" type="ORF">GUJ93_ZPchr0010g8567</name>
</gene>
<evidence type="ECO:0000313" key="2">
    <source>
        <dbReference type="Proteomes" id="UP000729402"/>
    </source>
</evidence>
<comment type="caution">
    <text evidence="1">The sequence shown here is derived from an EMBL/GenBank/DDBJ whole genome shotgun (WGS) entry which is preliminary data.</text>
</comment>
<evidence type="ECO:0000313" key="1">
    <source>
        <dbReference type="EMBL" id="KAG8084801.1"/>
    </source>
</evidence>
<protein>
    <recommendedName>
        <fullName evidence="3">DUF4219 domain-containing protein</fullName>
    </recommendedName>
</protein>
<evidence type="ECO:0008006" key="3">
    <source>
        <dbReference type="Google" id="ProtNLM"/>
    </source>
</evidence>
<dbReference type="Proteomes" id="UP000729402">
    <property type="component" value="Unassembled WGS sequence"/>
</dbReference>
<sequence length="110" mass="12609">MTMKFIMKAQGVWEVIEPKDDEATIEEANEEMTLAIISQAISDETLMQVMAKYTTTKFVNIAMTIEFFGNIDTMAIEEVIGSLKVYEEKVKLWRTRVDERLLLARGHDSS</sequence>
<name>A0A8J5W883_ZIZPA</name>
<reference evidence="1" key="2">
    <citation type="submission" date="2021-02" db="EMBL/GenBank/DDBJ databases">
        <authorList>
            <person name="Kimball J.A."/>
            <person name="Haas M.W."/>
            <person name="Macchietto M."/>
            <person name="Kono T."/>
            <person name="Duquette J."/>
            <person name="Shao M."/>
        </authorList>
    </citation>
    <scope>NUCLEOTIDE SEQUENCE</scope>
    <source>
        <tissue evidence="1">Fresh leaf tissue</tissue>
    </source>
</reference>
<reference evidence="1" key="1">
    <citation type="journal article" date="2021" name="bioRxiv">
        <title>Whole Genome Assembly and Annotation of Northern Wild Rice, Zizania palustris L., Supports a Whole Genome Duplication in the Zizania Genus.</title>
        <authorList>
            <person name="Haas M."/>
            <person name="Kono T."/>
            <person name="Macchietto M."/>
            <person name="Millas R."/>
            <person name="McGilp L."/>
            <person name="Shao M."/>
            <person name="Duquette J."/>
            <person name="Hirsch C.N."/>
            <person name="Kimball J."/>
        </authorList>
    </citation>
    <scope>NUCLEOTIDE SEQUENCE</scope>
    <source>
        <tissue evidence="1">Fresh leaf tissue</tissue>
    </source>
</reference>
<accession>A0A8J5W883</accession>
<dbReference type="AlphaFoldDB" id="A0A8J5W883"/>
<dbReference type="OrthoDB" id="694580at2759"/>
<dbReference type="EMBL" id="JAAALK010000082">
    <property type="protein sequence ID" value="KAG8084801.1"/>
    <property type="molecule type" value="Genomic_DNA"/>
</dbReference>
<organism evidence="1 2">
    <name type="scientific">Zizania palustris</name>
    <name type="common">Northern wild rice</name>
    <dbReference type="NCBI Taxonomy" id="103762"/>
    <lineage>
        <taxon>Eukaryota</taxon>
        <taxon>Viridiplantae</taxon>
        <taxon>Streptophyta</taxon>
        <taxon>Embryophyta</taxon>
        <taxon>Tracheophyta</taxon>
        <taxon>Spermatophyta</taxon>
        <taxon>Magnoliopsida</taxon>
        <taxon>Liliopsida</taxon>
        <taxon>Poales</taxon>
        <taxon>Poaceae</taxon>
        <taxon>BOP clade</taxon>
        <taxon>Oryzoideae</taxon>
        <taxon>Oryzeae</taxon>
        <taxon>Zizaniinae</taxon>
        <taxon>Zizania</taxon>
    </lineage>
</organism>
<keyword evidence="2" id="KW-1185">Reference proteome</keyword>